<dbReference type="Pfam" id="PF13472">
    <property type="entry name" value="Lipase_GDSL_2"/>
    <property type="match status" value="1"/>
</dbReference>
<dbReference type="EMBL" id="JABWDY010028426">
    <property type="protein sequence ID" value="KAF5187102.1"/>
    <property type="molecule type" value="Genomic_DNA"/>
</dbReference>
<dbReference type="InterPro" id="IPR045136">
    <property type="entry name" value="Iah1-like"/>
</dbReference>
<sequence length="248" mass="28246">MMVGPQRPQFVLFGSSIVQFSHSNGGWGAHLSDIYSRKADIVLRGYSGWNSRRGLKVVEQVFPKDAVVQPDLVIVYFGGNDSMAPHPSGLSPHVPLVEYIENMRKIALHLKSLSDKTRIIFLTCPPVNEEQFCLSFGNELVRSNENCQRYSNACLDLCTDIGVKVVDLCSAIKRRDEWEKLCFIDGVHFSAEGSFIVVEEILKVLKEAEWEPSLYWKSLPTEFADPVADDRIHTINVDEYTLYREHWH</sequence>
<proteinExistence type="inferred from homology"/>
<dbReference type="OrthoDB" id="671439at2759"/>
<evidence type="ECO:0000313" key="5">
    <source>
        <dbReference type="Proteomes" id="UP000554482"/>
    </source>
</evidence>
<dbReference type="PANTHER" id="PTHR14209">
    <property type="entry name" value="ISOAMYL ACETATE-HYDROLYZING ESTERASE 1"/>
    <property type="match status" value="1"/>
</dbReference>
<organism evidence="4 5">
    <name type="scientific">Thalictrum thalictroides</name>
    <name type="common">Rue-anemone</name>
    <name type="synonym">Anemone thalictroides</name>
    <dbReference type="NCBI Taxonomy" id="46969"/>
    <lineage>
        <taxon>Eukaryota</taxon>
        <taxon>Viridiplantae</taxon>
        <taxon>Streptophyta</taxon>
        <taxon>Embryophyta</taxon>
        <taxon>Tracheophyta</taxon>
        <taxon>Spermatophyta</taxon>
        <taxon>Magnoliopsida</taxon>
        <taxon>Ranunculales</taxon>
        <taxon>Ranunculaceae</taxon>
        <taxon>Thalictroideae</taxon>
        <taxon>Thalictrum</taxon>
    </lineage>
</organism>
<dbReference type="Proteomes" id="UP000554482">
    <property type="component" value="Unassembled WGS sequence"/>
</dbReference>
<dbReference type="GO" id="GO:0016787">
    <property type="term" value="F:hydrolase activity"/>
    <property type="evidence" value="ECO:0007669"/>
    <property type="project" value="UniProtKB-KW"/>
</dbReference>
<dbReference type="CDD" id="cd01838">
    <property type="entry name" value="Isoamyl_acetate_hydrolase_like"/>
    <property type="match status" value="1"/>
</dbReference>
<dbReference type="SUPFAM" id="SSF52266">
    <property type="entry name" value="SGNH hydrolase"/>
    <property type="match status" value="1"/>
</dbReference>
<protein>
    <submittedName>
        <fullName evidence="4">GDSL esterase/lipase CPRD49</fullName>
    </submittedName>
</protein>
<name>A0A7J6VRV3_THATH</name>
<feature type="domain" description="SGNH hydrolase-type esterase" evidence="3">
    <location>
        <begin position="12"/>
        <end position="193"/>
    </location>
</feature>
<comment type="caution">
    <text evidence="4">The sequence shown here is derived from an EMBL/GenBank/DDBJ whole genome shotgun (WGS) entry which is preliminary data.</text>
</comment>
<dbReference type="Gene3D" id="3.40.50.1110">
    <property type="entry name" value="SGNH hydrolase"/>
    <property type="match status" value="1"/>
</dbReference>
<dbReference type="InterPro" id="IPR036514">
    <property type="entry name" value="SGNH_hydro_sf"/>
</dbReference>
<gene>
    <name evidence="4" type="ORF">FRX31_023308</name>
</gene>
<accession>A0A7J6VRV3</accession>
<dbReference type="AlphaFoldDB" id="A0A7J6VRV3"/>
<comment type="similarity">
    <text evidence="1">Belongs to the 'GDSL' lipolytic enzyme family.</text>
</comment>
<dbReference type="FunFam" id="3.40.50.1110:FF:000002">
    <property type="entry name" value="isoamyl acetate-hydrolyzing esterase 1 homolog"/>
    <property type="match status" value="1"/>
</dbReference>
<evidence type="ECO:0000256" key="2">
    <source>
        <dbReference type="ARBA" id="ARBA00022801"/>
    </source>
</evidence>
<reference evidence="4 5" key="1">
    <citation type="submission" date="2020-06" db="EMBL/GenBank/DDBJ databases">
        <title>Transcriptomic and genomic resources for Thalictrum thalictroides and T. hernandezii: Facilitating candidate gene discovery in an emerging model plant lineage.</title>
        <authorList>
            <person name="Arias T."/>
            <person name="Riano-Pachon D.M."/>
            <person name="Di Stilio V.S."/>
        </authorList>
    </citation>
    <scope>NUCLEOTIDE SEQUENCE [LARGE SCALE GENOMIC DNA]</scope>
    <source>
        <strain evidence="5">cv. WT478/WT964</strain>
        <tissue evidence="4">Leaves</tissue>
    </source>
</reference>
<dbReference type="PANTHER" id="PTHR14209:SF9">
    <property type="entry name" value="GDSL ESTERASE_LIPASE CPRD49"/>
    <property type="match status" value="1"/>
</dbReference>
<keyword evidence="5" id="KW-1185">Reference proteome</keyword>
<dbReference type="InterPro" id="IPR013830">
    <property type="entry name" value="SGNH_hydro"/>
</dbReference>
<evidence type="ECO:0000259" key="3">
    <source>
        <dbReference type="Pfam" id="PF13472"/>
    </source>
</evidence>
<evidence type="ECO:0000256" key="1">
    <source>
        <dbReference type="ARBA" id="ARBA00008668"/>
    </source>
</evidence>
<evidence type="ECO:0000313" key="4">
    <source>
        <dbReference type="EMBL" id="KAF5187102.1"/>
    </source>
</evidence>
<keyword evidence="2" id="KW-0378">Hydrolase</keyword>